<feature type="region of interest" description="Disordered" evidence="1">
    <location>
        <begin position="58"/>
        <end position="87"/>
    </location>
</feature>
<gene>
    <name evidence="2" type="ORF">DP116_25750</name>
</gene>
<evidence type="ECO:0000313" key="3">
    <source>
        <dbReference type="Proteomes" id="UP000718564"/>
    </source>
</evidence>
<comment type="caution">
    <text evidence="2">The sequence shown here is derived from an EMBL/GenBank/DDBJ whole genome shotgun (WGS) entry which is preliminary data.</text>
</comment>
<dbReference type="RefSeq" id="WP_169157850.1">
    <property type="nucleotide sequence ID" value="NZ_CAWPJE010000296.1"/>
</dbReference>
<dbReference type="Proteomes" id="UP000718564">
    <property type="component" value="Unassembled WGS sequence"/>
</dbReference>
<reference evidence="2 3" key="1">
    <citation type="submission" date="2018-06" db="EMBL/GenBank/DDBJ databases">
        <title>Comparative genomics of Brasilonema spp. strains.</title>
        <authorList>
            <person name="Alvarenga D.O."/>
            <person name="Fiore M.F."/>
            <person name="Varani A.M."/>
        </authorList>
    </citation>
    <scope>NUCLEOTIDE SEQUENCE [LARGE SCALE GENOMIC DNA]</scope>
    <source>
        <strain evidence="2 3">SPC951</strain>
    </source>
</reference>
<name>A0ABX1PDV7_9CYAN</name>
<proteinExistence type="predicted"/>
<accession>A0ABX1PDV7</accession>
<evidence type="ECO:0000313" key="2">
    <source>
        <dbReference type="EMBL" id="NMG22662.1"/>
    </source>
</evidence>
<dbReference type="EMBL" id="QMEB01000292">
    <property type="protein sequence ID" value="NMG22662.1"/>
    <property type="molecule type" value="Genomic_DNA"/>
</dbReference>
<keyword evidence="3" id="KW-1185">Reference proteome</keyword>
<evidence type="ECO:0000256" key="1">
    <source>
        <dbReference type="SAM" id="MobiDB-lite"/>
    </source>
</evidence>
<protein>
    <submittedName>
        <fullName evidence="2">Uncharacterized protein</fullName>
    </submittedName>
</protein>
<feature type="compositionally biased region" description="Basic and acidic residues" evidence="1">
    <location>
        <begin position="70"/>
        <end position="86"/>
    </location>
</feature>
<sequence length="119" mass="13090">MINLISKAVAQINSLFNQLQVKRFFAVVLAGLLVLTTNVANESSAKDLTNRVNQALERNSSDRPQTIGEWTKEGRETEGAPGERAKRIVGQSVEAVKQFGNVYPDTAERTAETVQDNTK</sequence>
<organism evidence="2 3">
    <name type="scientific">Brasilonema bromeliae SPC951</name>
    <dbReference type="NCBI Taxonomy" id="385972"/>
    <lineage>
        <taxon>Bacteria</taxon>
        <taxon>Bacillati</taxon>
        <taxon>Cyanobacteriota</taxon>
        <taxon>Cyanophyceae</taxon>
        <taxon>Nostocales</taxon>
        <taxon>Scytonemataceae</taxon>
        <taxon>Brasilonema</taxon>
        <taxon>Bromeliae group (in: Brasilonema)</taxon>
    </lineage>
</organism>